<dbReference type="EMBL" id="CAAALY010000048">
    <property type="protein sequence ID" value="VEL06577.1"/>
    <property type="molecule type" value="Genomic_DNA"/>
</dbReference>
<gene>
    <name evidence="2" type="ORF">PXEA_LOCUS17</name>
</gene>
<evidence type="ECO:0000256" key="1">
    <source>
        <dbReference type="SAM" id="MobiDB-lite"/>
    </source>
</evidence>
<keyword evidence="3" id="KW-1185">Reference proteome</keyword>
<dbReference type="AlphaFoldDB" id="A0A448W9R7"/>
<comment type="caution">
    <text evidence="2">The sequence shown here is derived from an EMBL/GenBank/DDBJ whole genome shotgun (WGS) entry which is preliminary data.</text>
</comment>
<reference evidence="2" key="1">
    <citation type="submission" date="2018-11" db="EMBL/GenBank/DDBJ databases">
        <authorList>
            <consortium name="Pathogen Informatics"/>
        </authorList>
    </citation>
    <scope>NUCLEOTIDE SEQUENCE</scope>
</reference>
<proteinExistence type="predicted"/>
<evidence type="ECO:0000313" key="3">
    <source>
        <dbReference type="Proteomes" id="UP000784294"/>
    </source>
</evidence>
<sequence length="94" mass="10071">MTSRIISSSASQDKLASDDQDRPFIPSSRPSRSVTVCLETSSLNSAPVLPRPDQSIRAVLGAVKPDTWSLKRDAHVKGYIQSGCASSSLLNCSH</sequence>
<protein>
    <submittedName>
        <fullName evidence="2">Uncharacterized protein</fullName>
    </submittedName>
</protein>
<evidence type="ECO:0000313" key="2">
    <source>
        <dbReference type="EMBL" id="VEL06577.1"/>
    </source>
</evidence>
<dbReference type="Proteomes" id="UP000784294">
    <property type="component" value="Unassembled WGS sequence"/>
</dbReference>
<feature type="region of interest" description="Disordered" evidence="1">
    <location>
        <begin position="1"/>
        <end position="30"/>
    </location>
</feature>
<name>A0A448W9R7_9PLAT</name>
<feature type="compositionally biased region" description="Polar residues" evidence="1">
    <location>
        <begin position="1"/>
        <end position="14"/>
    </location>
</feature>
<organism evidence="2 3">
    <name type="scientific">Protopolystoma xenopodis</name>
    <dbReference type="NCBI Taxonomy" id="117903"/>
    <lineage>
        <taxon>Eukaryota</taxon>
        <taxon>Metazoa</taxon>
        <taxon>Spiralia</taxon>
        <taxon>Lophotrochozoa</taxon>
        <taxon>Platyhelminthes</taxon>
        <taxon>Monogenea</taxon>
        <taxon>Polyopisthocotylea</taxon>
        <taxon>Polystomatidea</taxon>
        <taxon>Polystomatidae</taxon>
        <taxon>Protopolystoma</taxon>
    </lineage>
</organism>
<accession>A0A448W9R7</accession>